<dbReference type="PROSITE" id="PS51283">
    <property type="entry name" value="DUSP"/>
    <property type="match status" value="1"/>
</dbReference>
<dbReference type="Gene3D" id="6.10.140.2220">
    <property type="match status" value="1"/>
</dbReference>
<dbReference type="PANTHER" id="PTHR21646:SF24">
    <property type="entry name" value="UBIQUITIN CARBOXYL-TERMINAL HYDROLASE"/>
    <property type="match status" value="1"/>
</dbReference>
<dbReference type="Pfam" id="PF06337">
    <property type="entry name" value="DUSP"/>
    <property type="match status" value="1"/>
</dbReference>
<dbReference type="Gene3D" id="3.30.2230.10">
    <property type="entry name" value="DUSP-like"/>
    <property type="match status" value="1"/>
</dbReference>
<dbReference type="OrthoDB" id="265776at2759"/>
<name>D7FSH2_ECTSI</name>
<keyword evidence="6 11" id="KW-0863">Zinc-finger</keyword>
<evidence type="ECO:0000256" key="1">
    <source>
        <dbReference type="ARBA" id="ARBA00000707"/>
    </source>
</evidence>
<dbReference type="EC" id="3.4.19.12" evidence="3"/>
<feature type="compositionally biased region" description="Basic and acidic residues" evidence="12">
    <location>
        <begin position="421"/>
        <end position="432"/>
    </location>
</feature>
<dbReference type="GO" id="GO:0004843">
    <property type="term" value="F:cysteine-type deubiquitinase activity"/>
    <property type="evidence" value="ECO:0007669"/>
    <property type="project" value="UniProtKB-EC"/>
</dbReference>
<feature type="region of interest" description="Disordered" evidence="12">
    <location>
        <begin position="811"/>
        <end position="893"/>
    </location>
</feature>
<dbReference type="InterPro" id="IPR006615">
    <property type="entry name" value="Pept_C19_DUSP"/>
</dbReference>
<dbReference type="PANTHER" id="PTHR21646">
    <property type="entry name" value="UBIQUITIN CARBOXYL-TERMINAL HYDROLASE"/>
    <property type="match status" value="1"/>
</dbReference>
<dbReference type="InterPro" id="IPR018200">
    <property type="entry name" value="USP_CS"/>
</dbReference>
<feature type="compositionally biased region" description="Gly residues" evidence="12">
    <location>
        <begin position="624"/>
        <end position="634"/>
    </location>
</feature>
<evidence type="ECO:0000256" key="5">
    <source>
        <dbReference type="ARBA" id="ARBA00022723"/>
    </source>
</evidence>
<organism evidence="16 17">
    <name type="scientific">Ectocarpus siliculosus</name>
    <name type="common">Brown alga</name>
    <name type="synonym">Conferva siliculosa</name>
    <dbReference type="NCBI Taxonomy" id="2880"/>
    <lineage>
        <taxon>Eukaryota</taxon>
        <taxon>Sar</taxon>
        <taxon>Stramenopiles</taxon>
        <taxon>Ochrophyta</taxon>
        <taxon>PX clade</taxon>
        <taxon>Phaeophyceae</taxon>
        <taxon>Ectocarpales</taxon>
        <taxon>Ectocarpaceae</taxon>
        <taxon>Ectocarpus</taxon>
    </lineage>
</organism>
<dbReference type="eggNOG" id="KOG1870">
    <property type="taxonomic scope" value="Eukaryota"/>
</dbReference>
<evidence type="ECO:0000256" key="2">
    <source>
        <dbReference type="ARBA" id="ARBA00009085"/>
    </source>
</evidence>
<dbReference type="GO" id="GO:0016579">
    <property type="term" value="P:protein deubiquitination"/>
    <property type="evidence" value="ECO:0007669"/>
    <property type="project" value="InterPro"/>
</dbReference>
<reference evidence="16 17" key="1">
    <citation type="journal article" date="2010" name="Nature">
        <title>The Ectocarpus genome and the independent evolution of multicellularity in brown algae.</title>
        <authorList>
            <person name="Cock J.M."/>
            <person name="Sterck L."/>
            <person name="Rouze P."/>
            <person name="Scornet D."/>
            <person name="Allen A.E."/>
            <person name="Amoutzias G."/>
            <person name="Anthouard V."/>
            <person name="Artiguenave F."/>
            <person name="Aury J.M."/>
            <person name="Badger J.H."/>
            <person name="Beszteri B."/>
            <person name="Billiau K."/>
            <person name="Bonnet E."/>
            <person name="Bothwell J.H."/>
            <person name="Bowler C."/>
            <person name="Boyen C."/>
            <person name="Brownlee C."/>
            <person name="Carrano C.J."/>
            <person name="Charrier B."/>
            <person name="Cho G.Y."/>
            <person name="Coelho S.M."/>
            <person name="Collen J."/>
            <person name="Corre E."/>
            <person name="Da Silva C."/>
            <person name="Delage L."/>
            <person name="Delaroque N."/>
            <person name="Dittami S.M."/>
            <person name="Doulbeau S."/>
            <person name="Elias M."/>
            <person name="Farnham G."/>
            <person name="Gachon C.M."/>
            <person name="Gschloessl B."/>
            <person name="Heesch S."/>
            <person name="Jabbari K."/>
            <person name="Jubin C."/>
            <person name="Kawai H."/>
            <person name="Kimura K."/>
            <person name="Kloareg B."/>
            <person name="Kupper F.C."/>
            <person name="Lang D."/>
            <person name="Le Bail A."/>
            <person name="Leblanc C."/>
            <person name="Lerouge P."/>
            <person name="Lohr M."/>
            <person name="Lopez P.J."/>
            <person name="Martens C."/>
            <person name="Maumus F."/>
            <person name="Michel G."/>
            <person name="Miranda-Saavedra D."/>
            <person name="Morales J."/>
            <person name="Moreau H."/>
            <person name="Motomura T."/>
            <person name="Nagasato C."/>
            <person name="Napoli C.A."/>
            <person name="Nelson D.R."/>
            <person name="Nyvall-Collen P."/>
            <person name="Peters A.F."/>
            <person name="Pommier C."/>
            <person name="Potin P."/>
            <person name="Poulain J."/>
            <person name="Quesneville H."/>
            <person name="Read B."/>
            <person name="Rensing S.A."/>
            <person name="Ritter A."/>
            <person name="Rousvoal S."/>
            <person name="Samanta M."/>
            <person name="Samson G."/>
            <person name="Schroeder D.C."/>
            <person name="Segurens B."/>
            <person name="Strittmatter M."/>
            <person name="Tonon T."/>
            <person name="Tregear J.W."/>
            <person name="Valentin K."/>
            <person name="von Dassow P."/>
            <person name="Yamagishi T."/>
            <person name="Van de Peer Y."/>
            <person name="Wincker P."/>
        </authorList>
    </citation>
    <scope>NUCLEOTIDE SEQUENCE [LARGE SCALE GENOMIC DNA]</scope>
    <source>
        <strain evidence="17">Ec32 / CCAP1310/4</strain>
    </source>
</reference>
<dbReference type="InParanoid" id="D7FSH2"/>
<feature type="compositionally biased region" description="Acidic residues" evidence="12">
    <location>
        <begin position="599"/>
        <end position="608"/>
    </location>
</feature>
<feature type="compositionally biased region" description="Gly residues" evidence="12">
    <location>
        <begin position="344"/>
        <end position="355"/>
    </location>
</feature>
<feature type="domain" description="USP" evidence="13">
    <location>
        <begin position="959"/>
        <end position="1323"/>
    </location>
</feature>
<dbReference type="STRING" id="2880.D7FSH2"/>
<keyword evidence="7" id="KW-0833">Ubl conjugation pathway</keyword>
<proteinExistence type="inferred from homology"/>
<evidence type="ECO:0000256" key="4">
    <source>
        <dbReference type="ARBA" id="ARBA00022670"/>
    </source>
</evidence>
<feature type="region of interest" description="Disordered" evidence="12">
    <location>
        <begin position="509"/>
        <end position="684"/>
    </location>
</feature>
<feature type="region of interest" description="Disordered" evidence="12">
    <location>
        <begin position="271"/>
        <end position="435"/>
    </location>
</feature>
<evidence type="ECO:0000256" key="9">
    <source>
        <dbReference type="ARBA" id="ARBA00022807"/>
    </source>
</evidence>
<dbReference type="EMBL" id="FN649760">
    <property type="protein sequence ID" value="CBJ31113.1"/>
    <property type="molecule type" value="Genomic_DNA"/>
</dbReference>
<evidence type="ECO:0000256" key="7">
    <source>
        <dbReference type="ARBA" id="ARBA00022786"/>
    </source>
</evidence>
<evidence type="ECO:0000256" key="8">
    <source>
        <dbReference type="ARBA" id="ARBA00022801"/>
    </source>
</evidence>
<feature type="compositionally biased region" description="Low complexity" evidence="12">
    <location>
        <begin position="404"/>
        <end position="419"/>
    </location>
</feature>
<evidence type="ECO:0000313" key="17">
    <source>
        <dbReference type="Proteomes" id="UP000002630"/>
    </source>
</evidence>
<evidence type="ECO:0000313" key="16">
    <source>
        <dbReference type="EMBL" id="CBJ31113.1"/>
    </source>
</evidence>
<protein>
    <recommendedName>
        <fullName evidence="3">ubiquitinyl hydrolase 1</fullName>
        <ecNumber evidence="3">3.4.19.12</ecNumber>
    </recommendedName>
</protein>
<keyword evidence="8" id="KW-0378">Hydrolase</keyword>
<dbReference type="SUPFAM" id="SSF144232">
    <property type="entry name" value="HIT/MYND zinc finger-like"/>
    <property type="match status" value="1"/>
</dbReference>
<evidence type="ECO:0000256" key="11">
    <source>
        <dbReference type="PROSITE-ProRule" id="PRU00134"/>
    </source>
</evidence>
<dbReference type="InterPro" id="IPR038765">
    <property type="entry name" value="Papain-like_cys_pep_sf"/>
</dbReference>
<dbReference type="PROSITE" id="PS00972">
    <property type="entry name" value="USP_1"/>
    <property type="match status" value="1"/>
</dbReference>
<dbReference type="InterPro" id="IPR028889">
    <property type="entry name" value="USP"/>
</dbReference>
<feature type="compositionally biased region" description="Basic and acidic residues" evidence="12">
    <location>
        <begin position="876"/>
        <end position="893"/>
    </location>
</feature>
<evidence type="ECO:0000256" key="10">
    <source>
        <dbReference type="ARBA" id="ARBA00022833"/>
    </source>
</evidence>
<dbReference type="InterPro" id="IPR001394">
    <property type="entry name" value="Peptidase_C19_UCH"/>
</dbReference>
<evidence type="ECO:0000256" key="6">
    <source>
        <dbReference type="ARBA" id="ARBA00022771"/>
    </source>
</evidence>
<feature type="compositionally biased region" description="Gly residues" evidence="12">
    <location>
        <begin position="291"/>
        <end position="315"/>
    </location>
</feature>
<dbReference type="GO" id="GO:0008270">
    <property type="term" value="F:zinc ion binding"/>
    <property type="evidence" value="ECO:0007669"/>
    <property type="project" value="UniProtKB-KW"/>
</dbReference>
<dbReference type="PROSITE" id="PS50865">
    <property type="entry name" value="ZF_MYND_2"/>
    <property type="match status" value="1"/>
</dbReference>
<feature type="region of interest" description="Disordered" evidence="12">
    <location>
        <begin position="168"/>
        <end position="204"/>
    </location>
</feature>
<dbReference type="GO" id="GO:0006508">
    <property type="term" value="P:proteolysis"/>
    <property type="evidence" value="ECO:0007669"/>
    <property type="project" value="UniProtKB-KW"/>
</dbReference>
<keyword evidence="17" id="KW-1185">Reference proteome</keyword>
<dbReference type="InterPro" id="IPR002893">
    <property type="entry name" value="Znf_MYND"/>
</dbReference>
<dbReference type="Gene3D" id="1.25.40.10">
    <property type="entry name" value="Tetratricopeptide repeat domain"/>
    <property type="match status" value="1"/>
</dbReference>
<feature type="domain" description="MYND-type" evidence="14">
    <location>
        <begin position="902"/>
        <end position="942"/>
    </location>
</feature>
<dbReference type="Gene3D" id="3.90.70.10">
    <property type="entry name" value="Cysteine proteinases"/>
    <property type="match status" value="1"/>
</dbReference>
<keyword evidence="10" id="KW-0862">Zinc</keyword>
<keyword evidence="4" id="KW-0645">Protease</keyword>
<feature type="region of interest" description="Disordered" evidence="12">
    <location>
        <begin position="1"/>
        <end position="50"/>
    </location>
</feature>
<gene>
    <name evidence="16" type="ORF">Esi_0234_0001</name>
</gene>
<evidence type="ECO:0000256" key="12">
    <source>
        <dbReference type="SAM" id="MobiDB-lite"/>
    </source>
</evidence>
<dbReference type="Pfam" id="PF01753">
    <property type="entry name" value="zf-MYND"/>
    <property type="match status" value="1"/>
</dbReference>
<dbReference type="InterPro" id="IPR011990">
    <property type="entry name" value="TPR-like_helical_dom_sf"/>
</dbReference>
<feature type="compositionally biased region" description="Pro residues" evidence="12">
    <location>
        <begin position="836"/>
        <end position="850"/>
    </location>
</feature>
<dbReference type="Proteomes" id="UP000002630">
    <property type="component" value="Unassembled WGS sequence"/>
</dbReference>
<dbReference type="PROSITE" id="PS50235">
    <property type="entry name" value="USP_3"/>
    <property type="match status" value="1"/>
</dbReference>
<dbReference type="SUPFAM" id="SSF54001">
    <property type="entry name" value="Cysteine proteinases"/>
    <property type="match status" value="1"/>
</dbReference>
<evidence type="ECO:0000256" key="3">
    <source>
        <dbReference type="ARBA" id="ARBA00012759"/>
    </source>
</evidence>
<evidence type="ECO:0000259" key="15">
    <source>
        <dbReference type="PROSITE" id="PS51283"/>
    </source>
</evidence>
<comment type="similarity">
    <text evidence="2">Belongs to the peptidase C19 family.</text>
</comment>
<dbReference type="MEROPS" id="C19.022"/>
<keyword evidence="5" id="KW-0479">Metal-binding</keyword>
<feature type="compositionally biased region" description="Low complexity" evidence="12">
    <location>
        <begin position="173"/>
        <end position="190"/>
    </location>
</feature>
<dbReference type="InterPro" id="IPR035927">
    <property type="entry name" value="DUSP-like_sf"/>
</dbReference>
<feature type="compositionally biased region" description="Gly residues" evidence="12">
    <location>
        <begin position="820"/>
        <end position="832"/>
    </location>
</feature>
<feature type="compositionally biased region" description="Low complexity" evidence="12">
    <location>
        <begin position="514"/>
        <end position="551"/>
    </location>
</feature>
<dbReference type="InterPro" id="IPR050185">
    <property type="entry name" value="Ub_carboxyl-term_hydrolase"/>
</dbReference>
<evidence type="ECO:0000259" key="13">
    <source>
        <dbReference type="PROSITE" id="PS50235"/>
    </source>
</evidence>
<sequence>MVAPKYGPTGASSPSETSQGSASRSSEKRREQVLQRLIEQAGESRSEGNSLFKHQSYAEAEIKYSKAIHTLQKIPGELAGPDLVKSLNNRSRVYVKLDKMELAEADASEVLSMNSVENTATSAAHLVRYHARIGLGAREDALRDLKNSADLGNADAKRLLLSQARKKKAGDGNAALTKTTTSSNNNGGATVSRPSAGGCGGANSSVRGAAATSTCAAAATAGAAGAAGAGAAAAAAGRRVRGAAGAAAARTGGGGNPVRLEARLEARAGAELTFGGTSEDSRRSWLPTEAGSGGGGDGIDKSGGAGGTSSGGSSCGGDSSAEDGVVTARVETPRRRRPRPWPGGSPGSGNPGMGKNGTAAEREEESDTYPAPLPALGGPAVRRCYGPDGGSEVDAADVASTLEAGDAAGDGDACIGAQGEDADKGDGSDKQGGDAQTVAAVPEAGAGVGFEIGEAPPPEAQAQLIRWLVAQEKEKKDCEGNIWAVLDKKWWQRWQLYTGCDEHAHAVGEARSGAAQPTADADADQATADPDAEAAATAAAAAAAGPDPDGTLAEGTGAGPAADLDSSPVEEEEAPPRGGTATVTEENGDGGGLQATAAGEDENTEEVGGDANIVPHPASAGSGAAMGDGDGGEGPVEKDGEAGTNGHQKTAAPQRVEPPAAHPGPIDNSELVLDAGTPGTIPGTGRRLRLRLVRGYHFVLVPQEAWIALHAWYGGGPALPRALVPIRDSDSGRVVFEPQLFPEFSRLDPVLRSATVCSSSVVGDNDAPSNEDLANDKPTANGDPISNGPIANGSPVEKSPLVAAAAAAAAADSKEDTGGSVDGKGVGNGVGGESTEPPPAPTEEAPPAPPAAVAEGAQDGGDDGSSTGGGVQVDRAGGRGEGKGDGSADKKTKKNEDAWYPCAACGAPSNKKCTSCSKTQHRVSYCSPACQKAHWRFHKKFCGGKGSGAGLSLAKRGKAGLDNLGNTCFLNSAVQCLSHVQPLTRHVLSNAFQEDLNLTNPLGTGGRLVQAYEQVLKELWFGSGSSVSPSGLKSAIAKFAPQFNGYSQQDSQEVLSFLLDGLHEDLNRVLKKPYLTLPDGECGRPDSIIAAESWEMFGMRDKSVLVESLYGQFKSTLECQQCGKLSRKFDEFNVMPVELLDGQRLQVILDFAPLLNPSAAPTAAKAAAGDDGKGVGNLSAAMLLGGPGVEGRKPRRVAVLVPKESLVADVKAELAVMFDIGVDEMVIVVSPVSGQPFLRILPDSAQILPFTQGGYEITAHECVPGQRHALVVNRVFDGGRHVSSPEGPRAINPLPQWAQEVSALSRLRGNDRDAPFLLSFPEDVSCLG</sequence>
<feature type="region of interest" description="Disordered" evidence="12">
    <location>
        <begin position="760"/>
        <end position="796"/>
    </location>
</feature>
<comment type="catalytic activity">
    <reaction evidence="1">
        <text>Thiol-dependent hydrolysis of ester, thioester, amide, peptide and isopeptide bonds formed by the C-terminal Gly of ubiquitin (a 76-residue protein attached to proteins as an intracellular targeting signal).</text>
        <dbReference type="EC" id="3.4.19.12"/>
    </reaction>
</comment>
<accession>D7FSH2</accession>
<dbReference type="SUPFAM" id="SSF143791">
    <property type="entry name" value="DUSP-like"/>
    <property type="match status" value="2"/>
</dbReference>
<dbReference type="SUPFAM" id="SSF48452">
    <property type="entry name" value="TPR-like"/>
    <property type="match status" value="1"/>
</dbReference>
<evidence type="ECO:0000259" key="14">
    <source>
        <dbReference type="PROSITE" id="PS50865"/>
    </source>
</evidence>
<dbReference type="Pfam" id="PF00443">
    <property type="entry name" value="UCH"/>
    <property type="match status" value="1"/>
</dbReference>
<keyword evidence="9" id="KW-0788">Thiol protease</keyword>
<dbReference type="SMART" id="SM00695">
    <property type="entry name" value="DUSP"/>
    <property type="match status" value="1"/>
</dbReference>
<feature type="domain" description="DUSP" evidence="15">
    <location>
        <begin position="456"/>
        <end position="724"/>
    </location>
</feature>
<feature type="compositionally biased region" description="Polar residues" evidence="12">
    <location>
        <begin position="10"/>
        <end position="24"/>
    </location>
</feature>